<dbReference type="WBParaSite" id="SSTP_0001130000.1">
    <property type="protein sequence ID" value="SSTP_0001130000.1"/>
    <property type="gene ID" value="SSTP_0001130000"/>
</dbReference>
<evidence type="ECO:0000313" key="5">
    <source>
        <dbReference type="WBParaSite" id="TCONS_00014581.p1"/>
    </source>
</evidence>
<accession>A0A0K0EPB6</accession>
<dbReference type="Proteomes" id="UP000035681">
    <property type="component" value="Unplaced"/>
</dbReference>
<keyword evidence="1" id="KW-0175">Coiled coil</keyword>
<evidence type="ECO:0000256" key="1">
    <source>
        <dbReference type="SAM" id="Coils"/>
    </source>
</evidence>
<evidence type="ECO:0000256" key="2">
    <source>
        <dbReference type="SAM" id="Phobius"/>
    </source>
</evidence>
<keyword evidence="2" id="KW-0472">Membrane</keyword>
<proteinExistence type="predicted"/>
<reference evidence="4" key="1">
    <citation type="submission" date="2015-08" db="UniProtKB">
        <authorList>
            <consortium name="WormBaseParasite"/>
        </authorList>
    </citation>
    <scope>IDENTIFICATION</scope>
</reference>
<dbReference type="WBParaSite" id="TCONS_00014581.p1">
    <property type="protein sequence ID" value="TCONS_00014581.p1"/>
    <property type="gene ID" value="XLOC_009799"/>
</dbReference>
<dbReference type="AlphaFoldDB" id="A0A0K0EPB6"/>
<name>A0A0K0EPB6_STRER</name>
<keyword evidence="2" id="KW-1133">Transmembrane helix</keyword>
<feature type="transmembrane region" description="Helical" evidence="2">
    <location>
        <begin position="14"/>
        <end position="40"/>
    </location>
</feature>
<evidence type="ECO:0000313" key="4">
    <source>
        <dbReference type="WBParaSite" id="SSTP_0001130000.1"/>
    </source>
</evidence>
<protein>
    <submittedName>
        <fullName evidence="4 5">Uncharacterized protein</fullName>
    </submittedName>
</protein>
<keyword evidence="2" id="KW-0812">Transmembrane</keyword>
<keyword evidence="3" id="KW-1185">Reference proteome</keyword>
<organism evidence="4">
    <name type="scientific">Strongyloides stercoralis</name>
    <name type="common">Threadworm</name>
    <dbReference type="NCBI Taxonomy" id="6248"/>
    <lineage>
        <taxon>Eukaryota</taxon>
        <taxon>Metazoa</taxon>
        <taxon>Ecdysozoa</taxon>
        <taxon>Nematoda</taxon>
        <taxon>Chromadorea</taxon>
        <taxon>Rhabditida</taxon>
        <taxon>Tylenchina</taxon>
        <taxon>Panagrolaimomorpha</taxon>
        <taxon>Strongyloidoidea</taxon>
        <taxon>Strongyloididae</taxon>
        <taxon>Strongyloides</taxon>
    </lineage>
</organism>
<feature type="coiled-coil region" evidence="1">
    <location>
        <begin position="65"/>
        <end position="93"/>
    </location>
</feature>
<sequence>MNIFTEFFNNQTNAIIGLVIFGVLLIFLIILLSLCLIFYFKYTKYSKEIKQIALPNGLVIIDDSKEVIKKQKEEEKRRKLEEKQKKKEEKQIINLSNGISLYSHDPRAVKASNVASVCYYQYPEHKKYNERFSKLHNSNYKHTYAIEPSYKSRYY</sequence>
<evidence type="ECO:0000313" key="3">
    <source>
        <dbReference type="Proteomes" id="UP000035681"/>
    </source>
</evidence>